<gene>
    <name evidence="2" type="ORF">EDE15_4877</name>
</gene>
<keyword evidence="1" id="KW-0472">Membrane</keyword>
<dbReference type="PANTHER" id="PTHR43646:SF3">
    <property type="entry name" value="SLR1566 PROTEIN"/>
    <property type="match status" value="1"/>
</dbReference>
<keyword evidence="1" id="KW-1133">Transmembrane helix</keyword>
<dbReference type="SUPFAM" id="SSF53448">
    <property type="entry name" value="Nucleotide-diphospho-sugar transferases"/>
    <property type="match status" value="1"/>
</dbReference>
<reference evidence="2 3" key="1">
    <citation type="submission" date="2018-12" db="EMBL/GenBank/DDBJ databases">
        <title>Sequencing of bacterial isolates from soil warming experiment in Harvard Forest, Massachusetts, USA.</title>
        <authorList>
            <person name="Deangelis K."/>
        </authorList>
    </citation>
    <scope>NUCLEOTIDE SEQUENCE [LARGE SCALE GENOMIC DNA]</scope>
    <source>
        <strain evidence="2 3">EB153</strain>
    </source>
</reference>
<dbReference type="GO" id="GO:0016740">
    <property type="term" value="F:transferase activity"/>
    <property type="evidence" value="ECO:0007669"/>
    <property type="project" value="UniProtKB-KW"/>
</dbReference>
<proteinExistence type="predicted"/>
<comment type="caution">
    <text evidence="2">The sequence shown here is derived from an EMBL/GenBank/DDBJ whole genome shotgun (WGS) entry which is preliminary data.</text>
</comment>
<dbReference type="EMBL" id="RSDW01000001">
    <property type="protein sequence ID" value="RSL19223.1"/>
    <property type="molecule type" value="Genomic_DNA"/>
</dbReference>
<dbReference type="Pfam" id="PF13641">
    <property type="entry name" value="Glyco_tranf_2_3"/>
    <property type="match status" value="1"/>
</dbReference>
<keyword evidence="3" id="KW-1185">Reference proteome</keyword>
<dbReference type="OrthoDB" id="9768769at2"/>
<dbReference type="InterPro" id="IPR029044">
    <property type="entry name" value="Nucleotide-diphossugar_trans"/>
</dbReference>
<keyword evidence="2" id="KW-0808">Transferase</keyword>
<organism evidence="2 3">
    <name type="scientific">Edaphobacter aggregans</name>
    <dbReference type="NCBI Taxonomy" id="570835"/>
    <lineage>
        <taxon>Bacteria</taxon>
        <taxon>Pseudomonadati</taxon>
        <taxon>Acidobacteriota</taxon>
        <taxon>Terriglobia</taxon>
        <taxon>Terriglobales</taxon>
        <taxon>Acidobacteriaceae</taxon>
        <taxon>Edaphobacter</taxon>
    </lineage>
</organism>
<dbReference type="RefSeq" id="WP_125487481.1">
    <property type="nucleotide sequence ID" value="NZ_RSDW01000001.1"/>
</dbReference>
<accession>A0A3R9QDR9</accession>
<dbReference type="Gene3D" id="3.90.550.10">
    <property type="entry name" value="Spore Coat Polysaccharide Biosynthesis Protein SpsA, Chain A"/>
    <property type="match status" value="1"/>
</dbReference>
<evidence type="ECO:0000256" key="1">
    <source>
        <dbReference type="SAM" id="Phobius"/>
    </source>
</evidence>
<dbReference type="AlphaFoldDB" id="A0A3R9QDR9"/>
<feature type="transmembrane region" description="Helical" evidence="1">
    <location>
        <begin position="345"/>
        <end position="364"/>
    </location>
</feature>
<evidence type="ECO:0000313" key="3">
    <source>
        <dbReference type="Proteomes" id="UP000269669"/>
    </source>
</evidence>
<protein>
    <submittedName>
        <fullName evidence="2">Cellulose synthase/poly-beta-1,6-N-acetylglucosamine synthase-like glycosyltransferase</fullName>
    </submittedName>
</protein>
<keyword evidence="1" id="KW-0812">Transmembrane</keyword>
<sequence>MPHSLQSVLTALAWLIALAWLWKAITAARGIPQLPNLCDPQYNLTPTGSPTITVIVPARNESADITATLESLLNQDYPNLQILAVNDRSTDTTGTLMDGLSAQHPQKLRTLHITELPPGWLGKTHAMALAARHAIAIHHPDYLLFTDADIVFHREVIRRSLAHAVATQADHFVTFPTPLIKTPGEGMLLGYLQVMGLWATRPWRAADPKSIRDSIGIGAFNLLRTPVYQQLGGFDALRMEILEDLTLARRVKQAGLRQRVVIAPGMVTLHWAAGAMGIVNVMTKNLYAVFRFRTSFLLLTCLWLTLFCLGPIVFLALPETRTPAILTLVAIIILYIFSSRHSRISPWYATLFPAGATLFLYSILRSVITTLKAGGVTWRGTFYPLTELRKNATPLR</sequence>
<feature type="transmembrane region" description="Helical" evidence="1">
    <location>
        <begin position="322"/>
        <end position="338"/>
    </location>
</feature>
<name>A0A3R9QDR9_9BACT</name>
<feature type="transmembrane region" description="Helical" evidence="1">
    <location>
        <begin position="295"/>
        <end position="316"/>
    </location>
</feature>
<dbReference type="Proteomes" id="UP000269669">
    <property type="component" value="Unassembled WGS sequence"/>
</dbReference>
<evidence type="ECO:0000313" key="2">
    <source>
        <dbReference type="EMBL" id="RSL19223.1"/>
    </source>
</evidence>
<feature type="transmembrane region" description="Helical" evidence="1">
    <location>
        <begin position="261"/>
        <end position="283"/>
    </location>
</feature>
<dbReference type="CDD" id="cd06423">
    <property type="entry name" value="CESA_like"/>
    <property type="match status" value="1"/>
</dbReference>
<dbReference type="PANTHER" id="PTHR43646">
    <property type="entry name" value="GLYCOSYLTRANSFERASE"/>
    <property type="match status" value="1"/>
</dbReference>